<organism evidence="1">
    <name type="scientific">Timema cristinae</name>
    <name type="common">Walking stick</name>
    <dbReference type="NCBI Taxonomy" id="61476"/>
    <lineage>
        <taxon>Eukaryota</taxon>
        <taxon>Metazoa</taxon>
        <taxon>Ecdysozoa</taxon>
        <taxon>Arthropoda</taxon>
        <taxon>Hexapoda</taxon>
        <taxon>Insecta</taxon>
        <taxon>Pterygota</taxon>
        <taxon>Neoptera</taxon>
        <taxon>Polyneoptera</taxon>
        <taxon>Phasmatodea</taxon>
        <taxon>Timematodea</taxon>
        <taxon>Timematoidea</taxon>
        <taxon>Timematidae</taxon>
        <taxon>Timema</taxon>
    </lineage>
</organism>
<proteinExistence type="predicted"/>
<name>A0A7R9DA66_TIMCR</name>
<reference evidence="1" key="1">
    <citation type="submission" date="2020-11" db="EMBL/GenBank/DDBJ databases">
        <authorList>
            <person name="Tran Van P."/>
        </authorList>
    </citation>
    <scope>NUCLEOTIDE SEQUENCE</scope>
</reference>
<sequence>MVRVAQQWFARSSRDLPRYVNTSSVTWKKRLFGSPLWPHLTSSRQGSTPLTHRGTVYIELTREAMVHFLPHPIKKKTDDMRELDAHRRQCSETFRAIVGSNA</sequence>
<dbReference type="EMBL" id="OC321961">
    <property type="protein sequence ID" value="CAD7410999.1"/>
    <property type="molecule type" value="Genomic_DNA"/>
</dbReference>
<dbReference type="AlphaFoldDB" id="A0A7R9DA66"/>
<accession>A0A7R9DA66</accession>
<protein>
    <submittedName>
        <fullName evidence="1">Uncharacterized protein</fullName>
    </submittedName>
</protein>
<evidence type="ECO:0000313" key="1">
    <source>
        <dbReference type="EMBL" id="CAD7410999.1"/>
    </source>
</evidence>
<gene>
    <name evidence="1" type="ORF">TCEB3V08_LOCUS10746</name>
</gene>